<evidence type="ECO:0000313" key="2">
    <source>
        <dbReference type="Proteomes" id="UP001165960"/>
    </source>
</evidence>
<reference evidence="1" key="1">
    <citation type="submission" date="2022-04" db="EMBL/GenBank/DDBJ databases">
        <title>Genome of the entomopathogenic fungus Entomophthora muscae.</title>
        <authorList>
            <person name="Elya C."/>
            <person name="Lovett B.R."/>
            <person name="Lee E."/>
            <person name="Macias A.M."/>
            <person name="Hajek A.E."/>
            <person name="De Bivort B.L."/>
            <person name="Kasson M.T."/>
            <person name="De Fine Licht H.H."/>
            <person name="Stajich J.E."/>
        </authorList>
    </citation>
    <scope>NUCLEOTIDE SEQUENCE</scope>
    <source>
        <strain evidence="1">Berkeley</strain>
    </source>
</reference>
<organism evidence="1 2">
    <name type="scientific">Entomophthora muscae</name>
    <dbReference type="NCBI Taxonomy" id="34485"/>
    <lineage>
        <taxon>Eukaryota</taxon>
        <taxon>Fungi</taxon>
        <taxon>Fungi incertae sedis</taxon>
        <taxon>Zoopagomycota</taxon>
        <taxon>Entomophthoromycotina</taxon>
        <taxon>Entomophthoromycetes</taxon>
        <taxon>Entomophthorales</taxon>
        <taxon>Entomophthoraceae</taxon>
        <taxon>Entomophthora</taxon>
    </lineage>
</organism>
<dbReference type="EMBL" id="QTSX02000215">
    <property type="protein sequence ID" value="KAJ9087681.1"/>
    <property type="molecule type" value="Genomic_DNA"/>
</dbReference>
<comment type="caution">
    <text evidence="1">The sequence shown here is derived from an EMBL/GenBank/DDBJ whole genome shotgun (WGS) entry which is preliminary data.</text>
</comment>
<keyword evidence="2" id="KW-1185">Reference proteome</keyword>
<accession>A0ACC2ULM2</accession>
<proteinExistence type="predicted"/>
<protein>
    <submittedName>
        <fullName evidence="1">Uncharacterized protein</fullName>
    </submittedName>
</protein>
<name>A0ACC2ULM2_9FUNG</name>
<sequence>MSIQALKFSIYTEPTRPAPQSIADIPHMSANKSKLSSFNPSPNPVTFLKPGILFTRPRLIGVSIGKGAGTESRI</sequence>
<dbReference type="Proteomes" id="UP001165960">
    <property type="component" value="Unassembled WGS sequence"/>
</dbReference>
<gene>
    <name evidence="1" type="ORF">DSO57_1030778</name>
</gene>
<evidence type="ECO:0000313" key="1">
    <source>
        <dbReference type="EMBL" id="KAJ9087681.1"/>
    </source>
</evidence>